<dbReference type="Pfam" id="PF09424">
    <property type="entry name" value="YqeY"/>
    <property type="match status" value="1"/>
</dbReference>
<name>A0A9D1MX96_9BACT</name>
<dbReference type="InterPro" id="IPR042184">
    <property type="entry name" value="YqeY/Aim41_N"/>
</dbReference>
<dbReference type="AlphaFoldDB" id="A0A9D1MX96"/>
<comment type="caution">
    <text evidence="1">The sequence shown here is derived from an EMBL/GenBank/DDBJ whole genome shotgun (WGS) entry which is preliminary data.</text>
</comment>
<gene>
    <name evidence="1" type="ORF">IAC72_02200</name>
</gene>
<reference evidence="1" key="1">
    <citation type="submission" date="2020-10" db="EMBL/GenBank/DDBJ databases">
        <authorList>
            <person name="Gilroy R."/>
        </authorList>
    </citation>
    <scope>NUCLEOTIDE SEQUENCE</scope>
    <source>
        <strain evidence="1">ChiHjej12B11-7776</strain>
    </source>
</reference>
<dbReference type="PANTHER" id="PTHR28055">
    <property type="entry name" value="ALTERED INHERITANCE OF MITOCHONDRIA PROTEIN 41, MITOCHONDRIAL"/>
    <property type="match status" value="1"/>
</dbReference>
<dbReference type="EMBL" id="DVOC01000040">
    <property type="protein sequence ID" value="HIU90815.1"/>
    <property type="molecule type" value="Genomic_DNA"/>
</dbReference>
<dbReference type="InterPro" id="IPR019004">
    <property type="entry name" value="YqeY/Aim41"/>
</dbReference>
<dbReference type="Proteomes" id="UP000886852">
    <property type="component" value="Unassembled WGS sequence"/>
</dbReference>
<evidence type="ECO:0000313" key="1">
    <source>
        <dbReference type="EMBL" id="HIU90815.1"/>
    </source>
</evidence>
<dbReference type="Gene3D" id="1.10.1510.10">
    <property type="entry name" value="Uncharacterised protein YqeY/AIM41 PF09424, N-terminal domain"/>
    <property type="match status" value="1"/>
</dbReference>
<dbReference type="GO" id="GO:0016884">
    <property type="term" value="F:carbon-nitrogen ligase activity, with glutamine as amido-N-donor"/>
    <property type="evidence" value="ECO:0007669"/>
    <property type="project" value="InterPro"/>
</dbReference>
<dbReference type="SUPFAM" id="SSF89095">
    <property type="entry name" value="GatB/YqeY motif"/>
    <property type="match status" value="1"/>
</dbReference>
<proteinExistence type="predicted"/>
<sequence length="140" mass="15714">MIYQQLKEANVAALKNHDANARAILSVLLNKIKLVEIEKRTENADLTDADVVAVLQKTLKELDEEKQAFERAGRTENVQALNAQIAFVSAYLPKMMTDEEIKAEILALSDKSVPSVMKHFKANFAGKCDMRRVQEVLKSL</sequence>
<dbReference type="PANTHER" id="PTHR28055:SF1">
    <property type="entry name" value="ALTERED INHERITANCE OF MITOCHONDRIA PROTEIN 41, MITOCHONDRIAL"/>
    <property type="match status" value="1"/>
</dbReference>
<reference evidence="1" key="2">
    <citation type="journal article" date="2021" name="PeerJ">
        <title>Extensive microbial diversity within the chicken gut microbiome revealed by metagenomics and culture.</title>
        <authorList>
            <person name="Gilroy R."/>
            <person name="Ravi A."/>
            <person name="Getino M."/>
            <person name="Pursley I."/>
            <person name="Horton D.L."/>
            <person name="Alikhan N.F."/>
            <person name="Baker D."/>
            <person name="Gharbi K."/>
            <person name="Hall N."/>
            <person name="Watson M."/>
            <person name="Adriaenssens E.M."/>
            <person name="Foster-Nyarko E."/>
            <person name="Jarju S."/>
            <person name="Secka A."/>
            <person name="Antonio M."/>
            <person name="Oren A."/>
            <person name="Chaudhuri R.R."/>
            <person name="La Ragione R."/>
            <person name="Hildebrand F."/>
            <person name="Pallen M.J."/>
        </authorList>
    </citation>
    <scope>NUCLEOTIDE SEQUENCE</scope>
    <source>
        <strain evidence="1">ChiHjej12B11-7776</strain>
    </source>
</reference>
<evidence type="ECO:0000313" key="2">
    <source>
        <dbReference type="Proteomes" id="UP000886852"/>
    </source>
</evidence>
<accession>A0A9D1MX96</accession>
<dbReference type="InterPro" id="IPR003789">
    <property type="entry name" value="Asn/Gln_tRNA_amidoTrase-B-like"/>
</dbReference>
<organism evidence="1 2">
    <name type="scientific">Candidatus Fimimonas merdipullorum</name>
    <dbReference type="NCBI Taxonomy" id="2840822"/>
    <lineage>
        <taxon>Bacteria</taxon>
        <taxon>Pseudomonadati</taxon>
        <taxon>Myxococcota</taxon>
        <taxon>Myxococcia</taxon>
        <taxon>Myxococcales</taxon>
        <taxon>Cystobacterineae</taxon>
        <taxon>Myxococcaceae</taxon>
        <taxon>Myxococcaceae incertae sedis</taxon>
        <taxon>Candidatus Fimimonas</taxon>
    </lineage>
</organism>
<protein>
    <submittedName>
        <fullName evidence="1">GatB/YqeY domain-containing protein</fullName>
    </submittedName>
</protein>